<protein>
    <submittedName>
        <fullName evidence="3">CHAD domain-containing protein</fullName>
    </submittedName>
</protein>
<dbReference type="SMART" id="SM00880">
    <property type="entry name" value="CHAD"/>
    <property type="match status" value="1"/>
</dbReference>
<dbReference type="RefSeq" id="WP_179716120.1">
    <property type="nucleotide sequence ID" value="NZ_JACBZT010000001.1"/>
</dbReference>
<reference evidence="3 4" key="1">
    <citation type="submission" date="2020-07" db="EMBL/GenBank/DDBJ databases">
        <title>Sequencing the genomes of 1000 actinobacteria strains.</title>
        <authorList>
            <person name="Klenk H.-P."/>
        </authorList>
    </citation>
    <scope>NUCLEOTIDE SEQUENCE [LARGE SCALE GENOMIC DNA]</scope>
    <source>
        <strain evidence="3 4">DSM 104001</strain>
    </source>
</reference>
<feature type="domain" description="CYTH" evidence="1">
    <location>
        <begin position="5"/>
        <end position="207"/>
    </location>
</feature>
<dbReference type="PROSITE" id="PS51707">
    <property type="entry name" value="CYTH"/>
    <property type="match status" value="1"/>
</dbReference>
<comment type="caution">
    <text evidence="3">The sequence shown here is derived from an EMBL/GenBank/DDBJ whole genome shotgun (WGS) entry which is preliminary data.</text>
</comment>
<dbReference type="InterPro" id="IPR033469">
    <property type="entry name" value="CYTH-like_dom_sf"/>
</dbReference>
<evidence type="ECO:0000259" key="2">
    <source>
        <dbReference type="PROSITE" id="PS51708"/>
    </source>
</evidence>
<name>A0A853CFX7_9ACTN</name>
<feature type="domain" description="CHAD" evidence="2">
    <location>
        <begin position="220"/>
        <end position="501"/>
    </location>
</feature>
<dbReference type="SMART" id="SM01118">
    <property type="entry name" value="CYTH"/>
    <property type="match status" value="1"/>
</dbReference>
<dbReference type="PANTHER" id="PTHR39339:SF1">
    <property type="entry name" value="CHAD DOMAIN-CONTAINING PROTEIN"/>
    <property type="match status" value="1"/>
</dbReference>
<sequence length="509" mass="54602">MPAVHVEVERKFDVPTDFVLPDLAGVDGVAGVDAPEERQLEAVYHDTPDLRLARARVTMRRRTGGPDAGWHVKLPETAGARRELHSPLGRAGRTPPKTVQEPVTGIVRGAPVGPVASLQTRRLVTLLRADDGRVLAEVADDTVTGTAFAATPDEPATVQVWRELEVELVDGDEAVLAAVAERLVAAGASPSPSPSKLARVLTDRLAAVDGGPALPKPTKKTPAGQVVLAALATQVQALQDADLLVRTDQADGVHDLRVACRRLRSILAAYRPVVDRARTDPLRDELKWVGTELSGARDGQVALAHLRELAAAQPDELLVGPVIARLQQAEIKDAEAGRRAAARTLAGARYRQLLDDLHALLDDPPYGDRAGDPARPVLADAVRRAGKRLRRRIAAAQDESASGSLHEVRKAAKRVRYTAEVAAPVLGSRADALVDRMKTVQDLLGERQDTVVTRDWCRRLGMAASAAGENGWTFGRLHALEEARATAAEAGFWELEPTLSKAVRKAGKK</sequence>
<dbReference type="InterPro" id="IPR038186">
    <property type="entry name" value="CHAD_dom_sf"/>
</dbReference>
<evidence type="ECO:0000259" key="1">
    <source>
        <dbReference type="PROSITE" id="PS51707"/>
    </source>
</evidence>
<accession>A0A853CFX7</accession>
<dbReference type="EMBL" id="JACBZT010000001">
    <property type="protein sequence ID" value="NYJ05472.1"/>
    <property type="molecule type" value="Genomic_DNA"/>
</dbReference>
<organism evidence="3 4">
    <name type="scientific">Petropleomorpha daqingensis</name>
    <dbReference type="NCBI Taxonomy" id="2026353"/>
    <lineage>
        <taxon>Bacteria</taxon>
        <taxon>Bacillati</taxon>
        <taxon>Actinomycetota</taxon>
        <taxon>Actinomycetes</taxon>
        <taxon>Geodermatophilales</taxon>
        <taxon>Geodermatophilaceae</taxon>
        <taxon>Petropleomorpha</taxon>
    </lineage>
</organism>
<evidence type="ECO:0000313" key="4">
    <source>
        <dbReference type="Proteomes" id="UP000541969"/>
    </source>
</evidence>
<dbReference type="PANTHER" id="PTHR39339">
    <property type="entry name" value="SLR1444 PROTEIN"/>
    <property type="match status" value="1"/>
</dbReference>
<dbReference type="Pfam" id="PF01928">
    <property type="entry name" value="CYTH"/>
    <property type="match status" value="1"/>
</dbReference>
<dbReference type="Pfam" id="PF05235">
    <property type="entry name" value="CHAD"/>
    <property type="match status" value="1"/>
</dbReference>
<keyword evidence="4" id="KW-1185">Reference proteome</keyword>
<dbReference type="Gene3D" id="1.40.20.10">
    <property type="entry name" value="CHAD domain"/>
    <property type="match status" value="1"/>
</dbReference>
<dbReference type="CDD" id="cd07374">
    <property type="entry name" value="CYTH-like_Pase"/>
    <property type="match status" value="1"/>
</dbReference>
<dbReference type="InterPro" id="IPR023577">
    <property type="entry name" value="CYTH_domain"/>
</dbReference>
<dbReference type="Gene3D" id="2.40.320.10">
    <property type="entry name" value="Hypothetical Protein Pfu-838710-001"/>
    <property type="match status" value="1"/>
</dbReference>
<dbReference type="PROSITE" id="PS51708">
    <property type="entry name" value="CHAD"/>
    <property type="match status" value="1"/>
</dbReference>
<evidence type="ECO:0000313" key="3">
    <source>
        <dbReference type="EMBL" id="NYJ05472.1"/>
    </source>
</evidence>
<gene>
    <name evidence="3" type="ORF">GGQ55_001750</name>
</gene>
<dbReference type="AlphaFoldDB" id="A0A853CFX7"/>
<dbReference type="SUPFAM" id="SSF55154">
    <property type="entry name" value="CYTH-like phosphatases"/>
    <property type="match status" value="1"/>
</dbReference>
<proteinExistence type="predicted"/>
<dbReference type="Proteomes" id="UP000541969">
    <property type="component" value="Unassembled WGS sequence"/>
</dbReference>
<dbReference type="InterPro" id="IPR007899">
    <property type="entry name" value="CHAD_dom"/>
</dbReference>